<keyword evidence="3 12" id="KW-0813">Transport</keyword>
<dbReference type="InterPro" id="IPR002429">
    <property type="entry name" value="CcO_II-like_C"/>
</dbReference>
<dbReference type="Proteomes" id="UP000244948">
    <property type="component" value="Unassembled WGS sequence"/>
</dbReference>
<keyword evidence="6 13" id="KW-0812">Transmembrane</keyword>
<keyword evidence="9 13" id="KW-1133">Transmembrane helix</keyword>
<keyword evidence="10 12" id="KW-0560">Oxidoreductase</keyword>
<dbReference type="InterPro" id="IPR034227">
    <property type="entry name" value="CuRO_UO_II"/>
</dbReference>
<keyword evidence="4 12" id="KW-1003">Cell membrane</keyword>
<evidence type="ECO:0000256" key="9">
    <source>
        <dbReference type="ARBA" id="ARBA00022989"/>
    </source>
</evidence>
<evidence type="ECO:0000256" key="1">
    <source>
        <dbReference type="ARBA" id="ARBA00004651"/>
    </source>
</evidence>
<dbReference type="GO" id="GO:0004129">
    <property type="term" value="F:cytochrome-c oxidase activity"/>
    <property type="evidence" value="ECO:0007669"/>
    <property type="project" value="UniProtKB-UniRule"/>
</dbReference>
<organism evidence="16 17">
    <name type="scientific">Ignatzschineria indica</name>
    <dbReference type="NCBI Taxonomy" id="472583"/>
    <lineage>
        <taxon>Bacteria</taxon>
        <taxon>Pseudomonadati</taxon>
        <taxon>Pseudomonadota</taxon>
        <taxon>Gammaproteobacteria</taxon>
        <taxon>Cardiobacteriales</taxon>
        <taxon>Ignatzschineriaceae</taxon>
        <taxon>Ignatzschineria</taxon>
    </lineage>
</organism>
<evidence type="ECO:0000256" key="10">
    <source>
        <dbReference type="ARBA" id="ARBA00023002"/>
    </source>
</evidence>
<dbReference type="InterPro" id="IPR011759">
    <property type="entry name" value="Cyt_c_oxidase_su2_TM_dom"/>
</dbReference>
<protein>
    <recommendedName>
        <fullName evidence="12">Ubiquinol oxidase subunit 2</fullName>
    </recommendedName>
</protein>
<dbReference type="InterPro" id="IPR008972">
    <property type="entry name" value="Cupredoxin"/>
</dbReference>
<feature type="transmembrane region" description="Helical" evidence="13">
    <location>
        <begin position="42"/>
        <end position="69"/>
    </location>
</feature>
<dbReference type="GO" id="GO:0016682">
    <property type="term" value="F:oxidoreductase activity, acting on diphenols and related substances as donors, oxygen as acceptor"/>
    <property type="evidence" value="ECO:0007669"/>
    <property type="project" value="InterPro"/>
</dbReference>
<gene>
    <name evidence="16" type="primary">cyoA</name>
    <name evidence="16" type="ORF">DC082_05815</name>
</gene>
<comment type="caution">
    <text evidence="16">The sequence shown here is derived from an EMBL/GenBank/DDBJ whole genome shotgun (WGS) entry which is preliminary data.</text>
</comment>
<keyword evidence="17" id="KW-1185">Reference proteome</keyword>
<dbReference type="Gene3D" id="2.60.40.420">
    <property type="entry name" value="Cupredoxins - blue copper proteins"/>
    <property type="match status" value="1"/>
</dbReference>
<evidence type="ECO:0000256" key="5">
    <source>
        <dbReference type="ARBA" id="ARBA00022660"/>
    </source>
</evidence>
<evidence type="ECO:0000256" key="12">
    <source>
        <dbReference type="PIRNR" id="PIRNR000292"/>
    </source>
</evidence>
<dbReference type="NCBIfam" id="TIGR01433">
    <property type="entry name" value="CyoA"/>
    <property type="match status" value="1"/>
</dbReference>
<evidence type="ECO:0000256" key="11">
    <source>
        <dbReference type="ARBA" id="ARBA00023136"/>
    </source>
</evidence>
<dbReference type="PIRSF" id="PIRSF000292">
    <property type="entry name" value="Ubi_od_II"/>
    <property type="match status" value="1"/>
</dbReference>
<evidence type="ECO:0000256" key="13">
    <source>
        <dbReference type="SAM" id="Phobius"/>
    </source>
</evidence>
<feature type="transmembrane region" description="Helical" evidence="13">
    <location>
        <begin position="12"/>
        <end position="30"/>
    </location>
</feature>
<dbReference type="CDD" id="cd04212">
    <property type="entry name" value="CuRO_UO_II"/>
    <property type="match status" value="1"/>
</dbReference>
<evidence type="ECO:0000259" key="14">
    <source>
        <dbReference type="PROSITE" id="PS50857"/>
    </source>
</evidence>
<keyword evidence="5 12" id="KW-0679">Respiratory chain</keyword>
<dbReference type="GO" id="GO:0005507">
    <property type="term" value="F:copper ion binding"/>
    <property type="evidence" value="ECO:0007669"/>
    <property type="project" value="InterPro"/>
</dbReference>
<dbReference type="PROSITE" id="PS51257">
    <property type="entry name" value="PROKAR_LIPOPROTEIN"/>
    <property type="match status" value="1"/>
</dbReference>
<evidence type="ECO:0000259" key="15">
    <source>
        <dbReference type="PROSITE" id="PS50999"/>
    </source>
</evidence>
<comment type="similarity">
    <text evidence="2 12">Belongs to the cytochrome c oxidase subunit 2 family.</text>
</comment>
<keyword evidence="11 12" id="KW-0472">Membrane</keyword>
<proteinExistence type="inferred from homology"/>
<dbReference type="PROSITE" id="PS50999">
    <property type="entry name" value="COX2_TM"/>
    <property type="match status" value="1"/>
</dbReference>
<accession>A0A2U2APA5</accession>
<dbReference type="SUPFAM" id="SSF81464">
    <property type="entry name" value="Cytochrome c oxidase subunit II-like, transmembrane region"/>
    <property type="match status" value="1"/>
</dbReference>
<dbReference type="GO" id="GO:0042773">
    <property type="term" value="P:ATP synthesis coupled electron transport"/>
    <property type="evidence" value="ECO:0007669"/>
    <property type="project" value="TreeGrafter"/>
</dbReference>
<dbReference type="InterPro" id="IPR006333">
    <property type="entry name" value="Cyt_o_ubiquinol_oxidase_su2"/>
</dbReference>
<dbReference type="SUPFAM" id="SSF49503">
    <property type="entry name" value="Cupredoxins"/>
    <property type="match status" value="1"/>
</dbReference>
<evidence type="ECO:0000256" key="2">
    <source>
        <dbReference type="ARBA" id="ARBA00007866"/>
    </source>
</evidence>
<evidence type="ECO:0000256" key="4">
    <source>
        <dbReference type="ARBA" id="ARBA00022475"/>
    </source>
</evidence>
<dbReference type="EMBL" id="QEWR01000002">
    <property type="protein sequence ID" value="PWD85035.1"/>
    <property type="molecule type" value="Genomic_DNA"/>
</dbReference>
<evidence type="ECO:0000313" key="16">
    <source>
        <dbReference type="EMBL" id="PWD85035.1"/>
    </source>
</evidence>
<keyword evidence="7" id="KW-0732">Signal</keyword>
<dbReference type="RefSeq" id="WP_109236111.1">
    <property type="nucleotide sequence ID" value="NZ_BMXZ01000001.1"/>
</dbReference>
<evidence type="ECO:0000256" key="8">
    <source>
        <dbReference type="ARBA" id="ARBA00022982"/>
    </source>
</evidence>
<feature type="transmembrane region" description="Helical" evidence="13">
    <location>
        <begin position="90"/>
        <end position="108"/>
    </location>
</feature>
<dbReference type="InterPro" id="IPR045187">
    <property type="entry name" value="CcO_II"/>
</dbReference>
<sequence length="324" mass="37311">MNKAALKALKIGAIATALLIVTGCSDLALFNPKGEIAEYEKWLLMISAALMLIVIIPCIIMAVIFPWWFRESNKKATYKPEWQESKILERFMWGVPIAIIALLTFITVQSTIDLNPKKRIESEKEDLVIEVVSMDWQWLFIYPEEGIATINTLYLPVDRPLKFRLTSQTVMNAFFIPQIGTQLDVMSGMENVLYLIVNEEGTYQGASYGYSGAGYSDMKFRVTALSDDDFAKWVKEQQSHNNNPLDWAKYQEFVEEEPINAPEQYFHPIEKGLYLRVISQFLDLEEVEEHMREHIHEVNRLKPNIEALLSRPISPALTYISHQQ</sequence>
<feature type="domain" description="Cytochrome oxidase subunit II transmembrane region profile" evidence="15">
    <location>
        <begin position="21"/>
        <end position="118"/>
    </location>
</feature>
<evidence type="ECO:0000313" key="17">
    <source>
        <dbReference type="Proteomes" id="UP000244948"/>
    </source>
</evidence>
<dbReference type="PANTHER" id="PTHR22888">
    <property type="entry name" value="CYTOCHROME C OXIDASE, SUBUNIT II"/>
    <property type="match status" value="1"/>
</dbReference>
<name>A0A2U2APA5_9GAMM</name>
<dbReference type="AlphaFoldDB" id="A0A2U2APA5"/>
<dbReference type="InterPro" id="IPR036257">
    <property type="entry name" value="Cyt_c_oxidase_su2_TM_sf"/>
</dbReference>
<reference evidence="16 17" key="1">
    <citation type="journal article" date="2018" name="Genome Announc.">
        <title>Ignatzschineria cameli sp. nov., isolated from necrotic foot tissue of dromedaries (Camelus dromedarius) and associated maggots (Wohlfahrtia species) in Dubai.</title>
        <authorList>
            <person name="Tsang C.C."/>
            <person name="Tang J.Y."/>
            <person name="Fong J.Y."/>
            <person name="Kinne J."/>
            <person name="Lee H.H."/>
            <person name="Joseph M."/>
            <person name="Jose S."/>
            <person name="Schuster R.K."/>
            <person name="Tang Y."/>
            <person name="Sivakumar S."/>
            <person name="Chen J.H."/>
            <person name="Teng J.L."/>
            <person name="Lau S.K."/>
            <person name="Wernery U."/>
            <person name="Woo P.C."/>
        </authorList>
    </citation>
    <scope>NUCLEOTIDE SEQUENCE [LARGE SCALE GENOMIC DNA]</scope>
    <source>
        <strain evidence="16 17">KCTC 22643</strain>
    </source>
</reference>
<dbReference type="PANTHER" id="PTHR22888:SF18">
    <property type="entry name" value="CYTOCHROME BO(3) UBIQUINOL OXIDASE SUBUNIT 2"/>
    <property type="match status" value="1"/>
</dbReference>
<comment type="subcellular location">
    <subcellularLocation>
        <location evidence="1">Cell membrane</location>
        <topology evidence="1">Multi-pass membrane protein</topology>
    </subcellularLocation>
</comment>
<feature type="domain" description="Cytochrome oxidase subunit II copper A binding" evidence="14">
    <location>
        <begin position="124"/>
        <end position="236"/>
    </location>
</feature>
<evidence type="ECO:0000256" key="6">
    <source>
        <dbReference type="ARBA" id="ARBA00022692"/>
    </source>
</evidence>
<dbReference type="Gene3D" id="1.10.287.90">
    <property type="match status" value="1"/>
</dbReference>
<keyword evidence="8 12" id="KW-0249">Electron transport</keyword>
<dbReference type="Pfam" id="PF00116">
    <property type="entry name" value="COX2"/>
    <property type="match status" value="1"/>
</dbReference>
<dbReference type="GO" id="GO:0005886">
    <property type="term" value="C:plasma membrane"/>
    <property type="evidence" value="ECO:0007669"/>
    <property type="project" value="UniProtKB-SubCell"/>
</dbReference>
<dbReference type="PROSITE" id="PS50857">
    <property type="entry name" value="COX2_CUA"/>
    <property type="match status" value="1"/>
</dbReference>
<evidence type="ECO:0000256" key="3">
    <source>
        <dbReference type="ARBA" id="ARBA00022448"/>
    </source>
</evidence>
<evidence type="ECO:0000256" key="7">
    <source>
        <dbReference type="ARBA" id="ARBA00022729"/>
    </source>
</evidence>